<feature type="compositionally biased region" description="Polar residues" evidence="1">
    <location>
        <begin position="318"/>
        <end position="343"/>
    </location>
</feature>
<name>A0AAV9ZSM5_9AGAR</name>
<sequence length="532" mass="57417">MDETAPSARSRASSTTSTLKSTPGNSPLLLQVLSPNILALASGEDLLQAGNAAYIGLMMERNIFEGQLAESRDYYQKLLAQITSLRTGEDTSGFATSTLSSTASTLQPRDTGDFPGVKWWTQKDYNKDTMNLSTIDSEDEDDTSAKKYKGYPWVENKDGVPLDKQQSKALAAHLRTALNFVGNKRRAPSHWSDADLEIVKYVRSEMYTAYPDLRLCLHHWKLNAIITLLYPSWKRGWVQNGGYILKGEEENEVNVSGKGKKRKRDAKASESAVIIPRLPIPTKQRPQQRPQHPIILLSSRPAPRPNTSNPSTSSATNVQLAVQPTTPQSPSNATTTVNSSSGNVAPPPSDTTLNDTTNTPRPVKPTTVTKPAPKPAFKSANLFGFGASRPSRISAPISKLDTLAALATSAAPAATGGTAPATQIPDIVQQSGQSQGVGGCTSLDTASLPPSHTIGKEKAPKRTKNPDAVLKANQTNSARNLCIQDYLAARPGQKPTTREFDEYWEGLTAVQKEPFSKRSKAANAEKKAGKAT</sequence>
<proteinExistence type="predicted"/>
<comment type="caution">
    <text evidence="2">The sequence shown here is derived from an EMBL/GenBank/DDBJ whole genome shotgun (WGS) entry which is preliminary data.</text>
</comment>
<reference evidence="2 3" key="1">
    <citation type="journal article" date="2024" name="J Genomics">
        <title>Draft genome sequencing and assembly of Favolaschia claudopus CIRM-BRFM 2984 isolated from oak limbs.</title>
        <authorList>
            <person name="Navarro D."/>
            <person name="Drula E."/>
            <person name="Chaduli D."/>
            <person name="Cazenave R."/>
            <person name="Ahrendt S."/>
            <person name="Wang J."/>
            <person name="Lipzen A."/>
            <person name="Daum C."/>
            <person name="Barry K."/>
            <person name="Grigoriev I.V."/>
            <person name="Favel A."/>
            <person name="Rosso M.N."/>
            <person name="Martin F."/>
        </authorList>
    </citation>
    <scope>NUCLEOTIDE SEQUENCE [LARGE SCALE GENOMIC DNA]</scope>
    <source>
        <strain evidence="2 3">CIRM-BRFM 2984</strain>
    </source>
</reference>
<feature type="region of interest" description="Disordered" evidence="1">
    <location>
        <begin position="251"/>
        <end position="377"/>
    </location>
</feature>
<dbReference type="AlphaFoldDB" id="A0AAV9ZSM5"/>
<dbReference type="Proteomes" id="UP001362999">
    <property type="component" value="Unassembled WGS sequence"/>
</dbReference>
<feature type="region of interest" description="Disordered" evidence="1">
    <location>
        <begin position="430"/>
        <end position="466"/>
    </location>
</feature>
<evidence type="ECO:0000256" key="1">
    <source>
        <dbReference type="SAM" id="MobiDB-lite"/>
    </source>
</evidence>
<feature type="compositionally biased region" description="Low complexity" evidence="1">
    <location>
        <begin position="1"/>
        <end position="23"/>
    </location>
</feature>
<accession>A0AAV9ZSM5</accession>
<feature type="region of interest" description="Disordered" evidence="1">
    <location>
        <begin position="513"/>
        <end position="532"/>
    </location>
</feature>
<feature type="compositionally biased region" description="Low complexity" evidence="1">
    <location>
        <begin position="356"/>
        <end position="371"/>
    </location>
</feature>
<dbReference type="EMBL" id="JAWWNJ010000116">
    <property type="protein sequence ID" value="KAK6991702.1"/>
    <property type="molecule type" value="Genomic_DNA"/>
</dbReference>
<keyword evidence="3" id="KW-1185">Reference proteome</keyword>
<gene>
    <name evidence="2" type="ORF">R3P38DRAFT_3290625</name>
</gene>
<feature type="compositionally biased region" description="Basic and acidic residues" evidence="1">
    <location>
        <begin position="523"/>
        <end position="532"/>
    </location>
</feature>
<feature type="region of interest" description="Disordered" evidence="1">
    <location>
        <begin position="1"/>
        <end position="25"/>
    </location>
</feature>
<evidence type="ECO:0000313" key="3">
    <source>
        <dbReference type="Proteomes" id="UP001362999"/>
    </source>
</evidence>
<evidence type="ECO:0000313" key="2">
    <source>
        <dbReference type="EMBL" id="KAK6991702.1"/>
    </source>
</evidence>
<feature type="compositionally biased region" description="Low complexity" evidence="1">
    <location>
        <begin position="280"/>
        <end position="317"/>
    </location>
</feature>
<protein>
    <submittedName>
        <fullName evidence="2">Uncharacterized protein</fullName>
    </submittedName>
</protein>
<organism evidence="2 3">
    <name type="scientific">Favolaschia claudopus</name>
    <dbReference type="NCBI Taxonomy" id="2862362"/>
    <lineage>
        <taxon>Eukaryota</taxon>
        <taxon>Fungi</taxon>
        <taxon>Dikarya</taxon>
        <taxon>Basidiomycota</taxon>
        <taxon>Agaricomycotina</taxon>
        <taxon>Agaricomycetes</taxon>
        <taxon>Agaricomycetidae</taxon>
        <taxon>Agaricales</taxon>
        <taxon>Marasmiineae</taxon>
        <taxon>Mycenaceae</taxon>
        <taxon>Favolaschia</taxon>
    </lineage>
</organism>